<dbReference type="InterPro" id="IPR015424">
    <property type="entry name" value="PyrdxlP-dep_Trfase"/>
</dbReference>
<dbReference type="SUPFAM" id="SSF53383">
    <property type="entry name" value="PLP-dependent transferases"/>
    <property type="match status" value="1"/>
</dbReference>
<sequence length="552" mass="61394">MPAETLRGPPLGGRMPPNNRHALISSLSTWESSGAIARGEEWVTGKMQTGYPRFFMNEPVRQLNKAILTRLGLSKDSKITCMVFVSAQAAKRCMDLLSKSVTDGSKALCVHFSQPEEKTIDGFWAQFYVVIYSTHHSTIASRYWRDSGDGISTRHAEFCLLWFEYLESKSSNRDFCTPPIKQLDSKSKLMRLGTSGFAEETAIKQDIANLAQSEQLGHGPAATSDIFLYPGGMSAISAVARALAGPYTRSGVAAFGYLYTETFNILESNWQGLITYPHGTPEDLDDLGALLESGLRIDALWTEVPGNPKLVTPDMHRIRQLADKHRFIVICDETVGTFINTDLLPYVDVLVTSLTKMYSGRCDVTGGSVIVNPKSPSYGYLHRQLRHSYEATFFPSNLAVLHENSRDFVERVQLTNHNAKAVADLLTAHPTVEKVNYPSITTPDMYERYRRERGGYGHLLSVIFKRPVSAARFYNTFEGCKGTSFGTIFTLLTAYAQFGTQTQQDEMARHGIPSHLVRVSVGVEDLNGILAAITRALKKVEQLETSMCMDKH</sequence>
<dbReference type="PANTHER" id="PTHR42699:SF1">
    <property type="entry name" value="CYSTATHIONINE GAMMA-SYNTHASE-RELATED"/>
    <property type="match status" value="1"/>
</dbReference>
<evidence type="ECO:0000313" key="4">
    <source>
        <dbReference type="EMBL" id="OJJ55472.1"/>
    </source>
</evidence>
<dbReference type="GeneID" id="63763745"/>
<evidence type="ECO:0008006" key="6">
    <source>
        <dbReference type="Google" id="ProtNLM"/>
    </source>
</evidence>
<dbReference type="GO" id="GO:0030170">
    <property type="term" value="F:pyridoxal phosphate binding"/>
    <property type="evidence" value="ECO:0007669"/>
    <property type="project" value="InterPro"/>
</dbReference>
<dbReference type="InterPro" id="IPR051750">
    <property type="entry name" value="Trans-sulfuration_enzymes"/>
</dbReference>
<dbReference type="STRING" id="1036612.A0A1L9T7Q4"/>
<dbReference type="InterPro" id="IPR000277">
    <property type="entry name" value="Cys/Met-Metab_PyrdxlP-dep_enz"/>
</dbReference>
<comment type="similarity">
    <text evidence="3">Belongs to the trans-sulfuration enzymes family.</text>
</comment>
<dbReference type="VEuPathDB" id="FungiDB:ASPSYDRAFT_48679"/>
<evidence type="ECO:0000256" key="2">
    <source>
        <dbReference type="ARBA" id="ARBA00022898"/>
    </source>
</evidence>
<keyword evidence="5" id="KW-1185">Reference proteome</keyword>
<name>A0A1L9T7Q4_9EURO</name>
<evidence type="ECO:0000256" key="1">
    <source>
        <dbReference type="ARBA" id="ARBA00001933"/>
    </source>
</evidence>
<dbReference type="Gene3D" id="3.90.1150.10">
    <property type="entry name" value="Aspartate Aminotransferase, domain 1"/>
    <property type="match status" value="1"/>
</dbReference>
<accession>A0A1L9T7Q4</accession>
<dbReference type="Pfam" id="PF01053">
    <property type="entry name" value="Cys_Met_Meta_PP"/>
    <property type="match status" value="1"/>
</dbReference>
<dbReference type="GO" id="GO:0019346">
    <property type="term" value="P:transsulfuration"/>
    <property type="evidence" value="ECO:0007669"/>
    <property type="project" value="InterPro"/>
</dbReference>
<dbReference type="RefSeq" id="XP_040699278.1">
    <property type="nucleotide sequence ID" value="XM_040847672.1"/>
</dbReference>
<evidence type="ECO:0000313" key="5">
    <source>
        <dbReference type="Proteomes" id="UP000184356"/>
    </source>
</evidence>
<dbReference type="Gene3D" id="3.40.640.10">
    <property type="entry name" value="Type I PLP-dependent aspartate aminotransferase-like (Major domain)"/>
    <property type="match status" value="1"/>
</dbReference>
<evidence type="ECO:0000256" key="3">
    <source>
        <dbReference type="RuleBase" id="RU362118"/>
    </source>
</evidence>
<dbReference type="AlphaFoldDB" id="A0A1L9T7Q4"/>
<dbReference type="EMBL" id="KV878592">
    <property type="protein sequence ID" value="OJJ55472.1"/>
    <property type="molecule type" value="Genomic_DNA"/>
</dbReference>
<comment type="cofactor">
    <cofactor evidence="1 3">
        <name>pyridoxal 5'-phosphate</name>
        <dbReference type="ChEBI" id="CHEBI:597326"/>
    </cofactor>
</comment>
<dbReference type="GO" id="GO:0003962">
    <property type="term" value="F:cystathionine gamma-synthase activity"/>
    <property type="evidence" value="ECO:0007669"/>
    <property type="project" value="TreeGrafter"/>
</dbReference>
<proteinExistence type="inferred from homology"/>
<dbReference type="InterPro" id="IPR015422">
    <property type="entry name" value="PyrdxlP-dep_Trfase_small"/>
</dbReference>
<dbReference type="OrthoDB" id="10047078at2759"/>
<keyword evidence="2 3" id="KW-0663">Pyridoxal phosphate</keyword>
<reference evidence="5" key="1">
    <citation type="journal article" date="2017" name="Genome Biol.">
        <title>Comparative genomics reveals high biological diversity and specific adaptations in the industrially and medically important fungal genus Aspergillus.</title>
        <authorList>
            <person name="de Vries R.P."/>
            <person name="Riley R."/>
            <person name="Wiebenga A."/>
            <person name="Aguilar-Osorio G."/>
            <person name="Amillis S."/>
            <person name="Uchima C.A."/>
            <person name="Anderluh G."/>
            <person name="Asadollahi M."/>
            <person name="Askin M."/>
            <person name="Barry K."/>
            <person name="Battaglia E."/>
            <person name="Bayram O."/>
            <person name="Benocci T."/>
            <person name="Braus-Stromeyer S.A."/>
            <person name="Caldana C."/>
            <person name="Canovas D."/>
            <person name="Cerqueira G.C."/>
            <person name="Chen F."/>
            <person name="Chen W."/>
            <person name="Choi C."/>
            <person name="Clum A."/>
            <person name="Dos Santos R.A."/>
            <person name="Damasio A.R."/>
            <person name="Diallinas G."/>
            <person name="Emri T."/>
            <person name="Fekete E."/>
            <person name="Flipphi M."/>
            <person name="Freyberg S."/>
            <person name="Gallo A."/>
            <person name="Gournas C."/>
            <person name="Habgood R."/>
            <person name="Hainaut M."/>
            <person name="Harispe M.L."/>
            <person name="Henrissat B."/>
            <person name="Hilden K.S."/>
            <person name="Hope R."/>
            <person name="Hossain A."/>
            <person name="Karabika E."/>
            <person name="Karaffa L."/>
            <person name="Karanyi Z."/>
            <person name="Krasevec N."/>
            <person name="Kuo A."/>
            <person name="Kusch H."/>
            <person name="LaButti K."/>
            <person name="Lagendijk E.L."/>
            <person name="Lapidus A."/>
            <person name="Levasseur A."/>
            <person name="Lindquist E."/>
            <person name="Lipzen A."/>
            <person name="Logrieco A.F."/>
            <person name="MacCabe A."/>
            <person name="Maekelae M.R."/>
            <person name="Malavazi I."/>
            <person name="Melin P."/>
            <person name="Meyer V."/>
            <person name="Mielnichuk N."/>
            <person name="Miskei M."/>
            <person name="Molnar A.P."/>
            <person name="Mule G."/>
            <person name="Ngan C.Y."/>
            <person name="Orejas M."/>
            <person name="Orosz E."/>
            <person name="Ouedraogo J.P."/>
            <person name="Overkamp K.M."/>
            <person name="Park H.-S."/>
            <person name="Perrone G."/>
            <person name="Piumi F."/>
            <person name="Punt P.J."/>
            <person name="Ram A.F."/>
            <person name="Ramon A."/>
            <person name="Rauscher S."/>
            <person name="Record E."/>
            <person name="Riano-Pachon D.M."/>
            <person name="Robert V."/>
            <person name="Roehrig J."/>
            <person name="Ruller R."/>
            <person name="Salamov A."/>
            <person name="Salih N.S."/>
            <person name="Samson R.A."/>
            <person name="Sandor E."/>
            <person name="Sanguinetti M."/>
            <person name="Schuetze T."/>
            <person name="Sepcic K."/>
            <person name="Shelest E."/>
            <person name="Sherlock G."/>
            <person name="Sophianopoulou V."/>
            <person name="Squina F.M."/>
            <person name="Sun H."/>
            <person name="Susca A."/>
            <person name="Todd R.B."/>
            <person name="Tsang A."/>
            <person name="Unkles S.E."/>
            <person name="van de Wiele N."/>
            <person name="van Rossen-Uffink D."/>
            <person name="Oliveira J.V."/>
            <person name="Vesth T.C."/>
            <person name="Visser J."/>
            <person name="Yu J.-H."/>
            <person name="Zhou M."/>
            <person name="Andersen M.R."/>
            <person name="Archer D.B."/>
            <person name="Baker S.E."/>
            <person name="Benoit I."/>
            <person name="Brakhage A.A."/>
            <person name="Braus G.H."/>
            <person name="Fischer R."/>
            <person name="Frisvad J.C."/>
            <person name="Goldman G.H."/>
            <person name="Houbraken J."/>
            <person name="Oakley B."/>
            <person name="Pocsi I."/>
            <person name="Scazzocchio C."/>
            <person name="Seiboth B."/>
            <person name="vanKuyk P.A."/>
            <person name="Wortman J."/>
            <person name="Dyer P.S."/>
            <person name="Grigoriev I.V."/>
        </authorList>
    </citation>
    <scope>NUCLEOTIDE SEQUENCE [LARGE SCALE GENOMIC DNA]</scope>
    <source>
        <strain evidence="5">CBS 593.65</strain>
    </source>
</reference>
<dbReference type="InterPro" id="IPR015421">
    <property type="entry name" value="PyrdxlP-dep_Trfase_major"/>
</dbReference>
<dbReference type="PANTHER" id="PTHR42699">
    <property type="match status" value="1"/>
</dbReference>
<gene>
    <name evidence="4" type="ORF">ASPSYDRAFT_48679</name>
</gene>
<dbReference type="Proteomes" id="UP000184356">
    <property type="component" value="Unassembled WGS sequence"/>
</dbReference>
<organism evidence="4 5">
    <name type="scientific">Aspergillus sydowii CBS 593.65</name>
    <dbReference type="NCBI Taxonomy" id="1036612"/>
    <lineage>
        <taxon>Eukaryota</taxon>
        <taxon>Fungi</taxon>
        <taxon>Dikarya</taxon>
        <taxon>Ascomycota</taxon>
        <taxon>Pezizomycotina</taxon>
        <taxon>Eurotiomycetes</taxon>
        <taxon>Eurotiomycetidae</taxon>
        <taxon>Eurotiales</taxon>
        <taxon>Aspergillaceae</taxon>
        <taxon>Aspergillus</taxon>
        <taxon>Aspergillus subgen. Nidulantes</taxon>
    </lineage>
</organism>
<protein>
    <recommendedName>
        <fullName evidence="6">Cystathionine gamma-synthase</fullName>
    </recommendedName>
</protein>